<gene>
    <name evidence="1" type="ORF">GCM10017083_07230</name>
</gene>
<evidence type="ECO:0008006" key="3">
    <source>
        <dbReference type="Google" id="ProtNLM"/>
    </source>
</evidence>
<dbReference type="InterPro" id="IPR035919">
    <property type="entry name" value="EAL_sf"/>
</dbReference>
<dbReference type="EMBL" id="BMZS01000002">
    <property type="protein sequence ID" value="GHD42324.1"/>
    <property type="molecule type" value="Genomic_DNA"/>
</dbReference>
<protein>
    <recommendedName>
        <fullName evidence="3">EAL domain-containing protein</fullName>
    </recommendedName>
</protein>
<accession>A0A919CPC3</accession>
<name>A0A919CPC3_9PROT</name>
<dbReference type="AlphaFoldDB" id="A0A919CPC3"/>
<dbReference type="RefSeq" id="WP_189987574.1">
    <property type="nucleotide sequence ID" value="NZ_BMZS01000002.1"/>
</dbReference>
<evidence type="ECO:0000313" key="1">
    <source>
        <dbReference type="EMBL" id="GHD42324.1"/>
    </source>
</evidence>
<dbReference type="Gene3D" id="3.20.20.450">
    <property type="entry name" value="EAL domain"/>
    <property type="match status" value="1"/>
</dbReference>
<proteinExistence type="predicted"/>
<keyword evidence="2" id="KW-1185">Reference proteome</keyword>
<reference evidence="1" key="2">
    <citation type="submission" date="2020-09" db="EMBL/GenBank/DDBJ databases">
        <authorList>
            <person name="Sun Q."/>
            <person name="Kim S."/>
        </authorList>
    </citation>
    <scope>NUCLEOTIDE SEQUENCE</scope>
    <source>
        <strain evidence="1">KCTC 42651</strain>
    </source>
</reference>
<comment type="caution">
    <text evidence="1">The sequence shown here is derived from an EMBL/GenBank/DDBJ whole genome shotgun (WGS) entry which is preliminary data.</text>
</comment>
<dbReference type="Proteomes" id="UP000630353">
    <property type="component" value="Unassembled WGS sequence"/>
</dbReference>
<reference evidence="1" key="1">
    <citation type="journal article" date="2014" name="Int. J. Syst. Evol. Microbiol.">
        <title>Complete genome sequence of Corynebacterium casei LMG S-19264T (=DSM 44701T), isolated from a smear-ripened cheese.</title>
        <authorList>
            <consortium name="US DOE Joint Genome Institute (JGI-PGF)"/>
            <person name="Walter F."/>
            <person name="Albersmeier A."/>
            <person name="Kalinowski J."/>
            <person name="Ruckert C."/>
        </authorList>
    </citation>
    <scope>NUCLEOTIDE SEQUENCE</scope>
    <source>
        <strain evidence="1">KCTC 42651</strain>
    </source>
</reference>
<organism evidence="1 2">
    <name type="scientific">Thalassobaculum fulvum</name>
    <dbReference type="NCBI Taxonomy" id="1633335"/>
    <lineage>
        <taxon>Bacteria</taxon>
        <taxon>Pseudomonadati</taxon>
        <taxon>Pseudomonadota</taxon>
        <taxon>Alphaproteobacteria</taxon>
        <taxon>Rhodospirillales</taxon>
        <taxon>Thalassobaculaceae</taxon>
        <taxon>Thalassobaculum</taxon>
    </lineage>
</organism>
<evidence type="ECO:0000313" key="2">
    <source>
        <dbReference type="Proteomes" id="UP000630353"/>
    </source>
</evidence>
<sequence>MEFCDADKRKLRDALSSRTPLHGNLMTFIGLDEVRERFPELWERQRERITETSRAILRQFTDPRTDIVLPIGDEKFAVLFTRLDKTEAMLRAGIIKAEILRRFVGDESLEHLDIRTDALDIDSGDETTGVLRDLLNGAGAGRAQPAAAAPAPARSRQRQRAYRASIEEIGADWSMPIDEIEQTFGFDLDSLEFAFQPHLYARRGVFSIFECRAVRYDATGAILSGYDVLPRDCTPGQITAVDKMTLMRARHGLVDMAFRKRIAVVATPVSFETMSTRATATEFLDLLRKIPSDLRNYLVVDICRAPVGVPEGRLAEIISPIKQLTRAVFVRVSSAQQSLATLKGAGAFGAGLNMPSRAGRDLGSPGFLGRFAASARKLRLQTYALDVDTQQQVASCREAGMDYMAGRALAELSDYVGPVTGMQSA</sequence>